<dbReference type="Proteomes" id="UP001589810">
    <property type="component" value="Unassembled WGS sequence"/>
</dbReference>
<dbReference type="EMBL" id="JBHLUD010000004">
    <property type="protein sequence ID" value="MFC0542645.1"/>
    <property type="molecule type" value="Genomic_DNA"/>
</dbReference>
<dbReference type="InterPro" id="IPR036736">
    <property type="entry name" value="ACP-like_sf"/>
</dbReference>
<dbReference type="SUPFAM" id="SSF47336">
    <property type="entry name" value="ACP-like"/>
    <property type="match status" value="1"/>
</dbReference>
<organism evidence="1 2">
    <name type="scientific">Kutzneria chonburiensis</name>
    <dbReference type="NCBI Taxonomy" id="1483604"/>
    <lineage>
        <taxon>Bacteria</taxon>
        <taxon>Bacillati</taxon>
        <taxon>Actinomycetota</taxon>
        <taxon>Actinomycetes</taxon>
        <taxon>Pseudonocardiales</taxon>
        <taxon>Pseudonocardiaceae</taxon>
        <taxon>Kutzneria</taxon>
    </lineage>
</organism>
<name>A0ABV6MQQ2_9PSEU</name>
<protein>
    <recommendedName>
        <fullName evidence="3">Acyl carrier protein</fullName>
    </recommendedName>
</protein>
<accession>A0ABV6MQQ2</accession>
<comment type="caution">
    <text evidence="1">The sequence shown here is derived from an EMBL/GenBank/DDBJ whole genome shotgun (WGS) entry which is preliminary data.</text>
</comment>
<reference evidence="1 2" key="1">
    <citation type="submission" date="2024-09" db="EMBL/GenBank/DDBJ databases">
        <authorList>
            <person name="Sun Q."/>
            <person name="Mori K."/>
        </authorList>
    </citation>
    <scope>NUCLEOTIDE SEQUENCE [LARGE SCALE GENOMIC DNA]</scope>
    <source>
        <strain evidence="1 2">TBRC 1432</strain>
    </source>
</reference>
<gene>
    <name evidence="1" type="ORF">ACFFH7_14205</name>
</gene>
<evidence type="ECO:0000313" key="2">
    <source>
        <dbReference type="Proteomes" id="UP001589810"/>
    </source>
</evidence>
<sequence length="377" mass="40681">MNNDTQTYDRVWSPLLETVRANALDCVQANLAVVADRHAGAGAHLELGSTLRFDTEPGPDGVPRVVSSVPYRLAAAHDVLGLRVSQRWDGIGGGQLRRLVADTGPLYVVADAYTLGWTPYAGRQHTDHTFILSTSDSVVDAYHDETPWGSCRPGVWRLSTAELDAMVSSATALLLAAEPVTARPSPLAANACAMADAVSSIEAYLAAQRGLSDQLVLDVWLLSRSRLLHAAWLAHHGRPSTAMDEQAQAWLTLASQAYVARRRARTPHATVLDELGRLLGEDVAIASRLAAMEPAVPASADAVRAAVLLAVQEVLHIDEPTVLAARTLRALPNYNSFRLVDIIERVETRLNVELDDLTPEALRDIDSLCAAFAGRSR</sequence>
<proteinExistence type="predicted"/>
<dbReference type="RefSeq" id="WP_273941061.1">
    <property type="nucleotide sequence ID" value="NZ_CP097263.1"/>
</dbReference>
<evidence type="ECO:0000313" key="1">
    <source>
        <dbReference type="EMBL" id="MFC0542645.1"/>
    </source>
</evidence>
<keyword evidence="2" id="KW-1185">Reference proteome</keyword>
<evidence type="ECO:0008006" key="3">
    <source>
        <dbReference type="Google" id="ProtNLM"/>
    </source>
</evidence>